<feature type="compositionally biased region" description="Acidic residues" evidence="1">
    <location>
        <begin position="688"/>
        <end position="701"/>
    </location>
</feature>
<proteinExistence type="predicted"/>
<evidence type="ECO:0000256" key="1">
    <source>
        <dbReference type="SAM" id="MobiDB-lite"/>
    </source>
</evidence>
<evidence type="ECO:0000313" key="2">
    <source>
        <dbReference type="EMBL" id="EJK63805.1"/>
    </source>
</evidence>
<sequence>MVEGRLRPSPYRTALIRSVALFLVRDGHRNRRYTLEDVAWAMGVVTDIENVDGVSLDMAKEINDSFHYHRSRGSSFARVDLHELGIGKADKAPDARGGRSSRSRDSPESTKKMANRHTRLNPVVPEPQCLEQFDSSTKGKFFIFVDKFREADPRGSGKMRTTIGLFTSEETRMQKQDAVRLNLGFSINETLKVVRSMKAECIRRENKEKGRDRKSTPAERPDAKRRKAEAEVDVAQENLKSAITNLQLIDKGPEKRKPDDPDESQEKVKLTLYYSINGVRCENPMSLERNSVLTMDDLMRNLHPVKDMDKKLALNQNKKMKPAEFGKMSCWAPPNTDLLGKGRHSVLKTKSGYHDKLVEPLTKSKCTYSWEAVRVFMAFMATHSTRASTETIQMCMAGMILMQFTELGLSVDPEEVANMIPSQTTLVNWEMIFACECYLAQAYRFKGSPVACLGFDMGNKCKMDHLVKVITAAVINSDGMRIFESFMLDGNISGKTAQSAADDIERSLKLLKSVVGDDWRIFGVVADSGGGTSGPAVFPLLSEKDGLLSPFAKLVRCLMHALNLMLQKAMDNTVGSQGIKKDTCVQMVFLCVQLYDAIKQAGGLALVDEFHTAATEELVNNDEFIEEIQQFSPGAYEDFVADLTMKNDMEDIDVGDLGEAVDEILREDDSNAPATEDDLSASEPREESGEESGEESEEESEFVIGADDLVGFRQLNKPNALRWGSMYPAIKAVLKHFARFYSMAVLVKKSEQIKRRVKKSSNISNIVKYADELLKLMKKRADLEDTECPGTFYTQLLFLEGIGDWFYIRMLNCVMGTHQRYGEDGHGLTSYLWHVGSYILKGYVDKITEDTLRNDPEVKPYFEKYFENVDKIPRLGDIREGGREWYDRLPRAFQIGMRKAFNDHIDSVWRHDPVLTLLVSGPVALAHPFIRLLKHVRDGHSRDVFPFPSGSVNIPYFQADVDVGEFLQWVTSEADLSKVLEELDEVFDLLVDYAEEGANVDVPATLGAEGKYDKLVAFFHQKLDGLACQAQKIENHVHQMMLNSKNNKGEARRTWLCWIRSFITRRFNPWSVREHKAKAPAKRDKVKRLANKPRIKALAKFYYEDILPGIEAGRYSMSDDEFRELVRKLTSLNDKTSDSLLEEMTERLEAAKKEKRKFTVGESAEKGIFLPALMGGMISMSFLARNSGDRQHDEVLEEEIEARGKVLDKPVAEMRFKEATNILRVLEWQRLKDLNLHHRVNNEDDVKTFEPQSEGMKALLDVHQKWITEKASKRK</sequence>
<dbReference type="EMBL" id="AGNL01018005">
    <property type="protein sequence ID" value="EJK63805.1"/>
    <property type="molecule type" value="Genomic_DNA"/>
</dbReference>
<feature type="compositionally biased region" description="Basic and acidic residues" evidence="1">
    <location>
        <begin position="251"/>
        <end position="266"/>
    </location>
</feature>
<gene>
    <name evidence="2" type="ORF">THAOC_15519</name>
</gene>
<feature type="compositionally biased region" description="Basic and acidic residues" evidence="1">
    <location>
        <begin position="204"/>
        <end position="222"/>
    </location>
</feature>
<feature type="region of interest" description="Disordered" evidence="1">
    <location>
        <begin position="665"/>
        <end position="701"/>
    </location>
</feature>
<feature type="region of interest" description="Disordered" evidence="1">
    <location>
        <begin position="204"/>
        <end position="231"/>
    </location>
</feature>
<dbReference type="AlphaFoldDB" id="K0SEP2"/>
<accession>K0SEP2</accession>
<comment type="caution">
    <text evidence="2">The sequence shown here is derived from an EMBL/GenBank/DDBJ whole genome shotgun (WGS) entry which is preliminary data.</text>
</comment>
<protein>
    <submittedName>
        <fullName evidence="2">Uncharacterized protein</fullName>
    </submittedName>
</protein>
<name>K0SEP2_THAOC</name>
<keyword evidence="3" id="KW-1185">Reference proteome</keyword>
<feature type="region of interest" description="Disordered" evidence="1">
    <location>
        <begin position="245"/>
        <end position="266"/>
    </location>
</feature>
<evidence type="ECO:0000313" key="3">
    <source>
        <dbReference type="Proteomes" id="UP000266841"/>
    </source>
</evidence>
<feature type="region of interest" description="Disordered" evidence="1">
    <location>
        <begin position="87"/>
        <end position="119"/>
    </location>
</feature>
<feature type="compositionally biased region" description="Basic and acidic residues" evidence="1">
    <location>
        <begin position="87"/>
        <end position="111"/>
    </location>
</feature>
<reference evidence="2 3" key="1">
    <citation type="journal article" date="2012" name="Genome Biol.">
        <title>Genome and low-iron response of an oceanic diatom adapted to chronic iron limitation.</title>
        <authorList>
            <person name="Lommer M."/>
            <person name="Specht M."/>
            <person name="Roy A.S."/>
            <person name="Kraemer L."/>
            <person name="Andreson R."/>
            <person name="Gutowska M.A."/>
            <person name="Wolf J."/>
            <person name="Bergner S.V."/>
            <person name="Schilhabel M.B."/>
            <person name="Klostermeier U.C."/>
            <person name="Beiko R.G."/>
            <person name="Rosenstiel P."/>
            <person name="Hippler M."/>
            <person name="Laroche J."/>
        </authorList>
    </citation>
    <scope>NUCLEOTIDE SEQUENCE [LARGE SCALE GENOMIC DNA]</scope>
    <source>
        <strain evidence="2 3">CCMP1005</strain>
    </source>
</reference>
<organism evidence="2 3">
    <name type="scientific">Thalassiosira oceanica</name>
    <name type="common">Marine diatom</name>
    <dbReference type="NCBI Taxonomy" id="159749"/>
    <lineage>
        <taxon>Eukaryota</taxon>
        <taxon>Sar</taxon>
        <taxon>Stramenopiles</taxon>
        <taxon>Ochrophyta</taxon>
        <taxon>Bacillariophyta</taxon>
        <taxon>Coscinodiscophyceae</taxon>
        <taxon>Thalassiosirophycidae</taxon>
        <taxon>Thalassiosirales</taxon>
        <taxon>Thalassiosiraceae</taxon>
        <taxon>Thalassiosira</taxon>
    </lineage>
</organism>
<dbReference type="Proteomes" id="UP000266841">
    <property type="component" value="Unassembled WGS sequence"/>
</dbReference>